<organism evidence="4 5">
    <name type="scientific">Saxophila tyrrhenica</name>
    <dbReference type="NCBI Taxonomy" id="1690608"/>
    <lineage>
        <taxon>Eukaryota</taxon>
        <taxon>Fungi</taxon>
        <taxon>Dikarya</taxon>
        <taxon>Ascomycota</taxon>
        <taxon>Pezizomycotina</taxon>
        <taxon>Dothideomycetes</taxon>
        <taxon>Dothideomycetidae</taxon>
        <taxon>Mycosphaerellales</taxon>
        <taxon>Extremaceae</taxon>
        <taxon>Saxophila</taxon>
    </lineage>
</organism>
<feature type="domain" description="NmrA-like" evidence="3">
    <location>
        <begin position="3"/>
        <end position="181"/>
    </location>
</feature>
<name>A0AAV9P620_9PEZI</name>
<dbReference type="Proteomes" id="UP001337655">
    <property type="component" value="Unassembled WGS sequence"/>
</dbReference>
<dbReference type="AlphaFoldDB" id="A0AAV9P620"/>
<dbReference type="Pfam" id="PF05368">
    <property type="entry name" value="NmrA"/>
    <property type="match status" value="2"/>
</dbReference>
<evidence type="ECO:0000259" key="3">
    <source>
        <dbReference type="Pfam" id="PF05368"/>
    </source>
</evidence>
<accession>A0AAV9P620</accession>
<evidence type="ECO:0000256" key="1">
    <source>
        <dbReference type="ARBA" id="ARBA00006328"/>
    </source>
</evidence>
<gene>
    <name evidence="4" type="ORF">LTR77_007225</name>
</gene>
<comment type="similarity">
    <text evidence="1">Belongs to the NmrA-type oxidoreductase family.</text>
</comment>
<dbReference type="PANTHER" id="PTHR42748:SF26">
    <property type="entry name" value="NMRA-LIKE DOMAIN-CONTAINING PROTEIN"/>
    <property type="match status" value="1"/>
</dbReference>
<keyword evidence="5" id="KW-1185">Reference proteome</keyword>
<feature type="domain" description="NmrA-like" evidence="3">
    <location>
        <begin position="205"/>
        <end position="340"/>
    </location>
</feature>
<evidence type="ECO:0000256" key="2">
    <source>
        <dbReference type="ARBA" id="ARBA00022857"/>
    </source>
</evidence>
<comment type="caution">
    <text evidence="4">The sequence shown here is derived from an EMBL/GenBank/DDBJ whole genome shotgun (WGS) entry which is preliminary data.</text>
</comment>
<evidence type="ECO:0000313" key="4">
    <source>
        <dbReference type="EMBL" id="KAK5167526.1"/>
    </source>
</evidence>
<sequence>MEGLLVVLGATGTQGGSVIDHVLQQSPKAQIRGVTRNTSSTTSLALRERGIEMVQADMEDCASLTMALKVSPSVSRHDVLQVAEHITQGASFIFAATDYWEPFINYLQSGRSDKWQQAEADEVRCGKNIVDAACQTLDTLEHFVFSSLPSPDAISNHTFSNLYHFEGKVKIVRYIGEKGLQCPTGKRVCDNDFGEEFAESKQLRDVTTVLWCGCYMENFQRWDLNSYLVPKDNGEGKFVMSTRAHPSTPMEFLACGKDVGLFVTAVLQRQPQGVDGTPVIASPASMTLEDACAALGQLTGRNILYQQSAVEEMAKGSPIGAVFERMYEFYNTYGWSGGVKAVGREDIGLSGKTSTFESFVGEHNWDGFFVKTDD</sequence>
<keyword evidence="2" id="KW-0521">NADP</keyword>
<dbReference type="InterPro" id="IPR008030">
    <property type="entry name" value="NmrA-like"/>
</dbReference>
<proteinExistence type="inferred from homology"/>
<evidence type="ECO:0000313" key="5">
    <source>
        <dbReference type="Proteomes" id="UP001337655"/>
    </source>
</evidence>
<protein>
    <recommendedName>
        <fullName evidence="3">NmrA-like domain-containing protein</fullName>
    </recommendedName>
</protein>
<dbReference type="Gene3D" id="3.90.25.10">
    <property type="entry name" value="UDP-galactose 4-epimerase, domain 1"/>
    <property type="match status" value="1"/>
</dbReference>
<reference evidence="4 5" key="1">
    <citation type="submission" date="2023-08" db="EMBL/GenBank/DDBJ databases">
        <title>Black Yeasts Isolated from many extreme environments.</title>
        <authorList>
            <person name="Coleine C."/>
            <person name="Stajich J.E."/>
            <person name="Selbmann L."/>
        </authorList>
    </citation>
    <scope>NUCLEOTIDE SEQUENCE [LARGE SCALE GENOMIC DNA]</scope>
    <source>
        <strain evidence="4 5">CCFEE 5935</strain>
    </source>
</reference>
<dbReference type="InterPro" id="IPR051164">
    <property type="entry name" value="NmrA-like_oxidored"/>
</dbReference>
<dbReference type="PANTHER" id="PTHR42748">
    <property type="entry name" value="NITROGEN METABOLITE REPRESSION PROTEIN NMRA FAMILY MEMBER"/>
    <property type="match status" value="1"/>
</dbReference>
<dbReference type="GeneID" id="89928561"/>
<dbReference type="EMBL" id="JAVRRT010000011">
    <property type="protein sequence ID" value="KAK5167526.1"/>
    <property type="molecule type" value="Genomic_DNA"/>
</dbReference>
<dbReference type="GO" id="GO:0005634">
    <property type="term" value="C:nucleus"/>
    <property type="evidence" value="ECO:0007669"/>
    <property type="project" value="TreeGrafter"/>
</dbReference>
<dbReference type="InterPro" id="IPR036291">
    <property type="entry name" value="NAD(P)-bd_dom_sf"/>
</dbReference>
<dbReference type="SUPFAM" id="SSF51735">
    <property type="entry name" value="NAD(P)-binding Rossmann-fold domains"/>
    <property type="match status" value="1"/>
</dbReference>
<dbReference type="Gene3D" id="3.40.50.720">
    <property type="entry name" value="NAD(P)-binding Rossmann-like Domain"/>
    <property type="match status" value="1"/>
</dbReference>
<dbReference type="RefSeq" id="XP_064657232.1">
    <property type="nucleotide sequence ID" value="XM_064804462.1"/>
</dbReference>